<reference evidence="1 2" key="1">
    <citation type="submission" date="2018-11" db="EMBL/GenBank/DDBJ databases">
        <title>Complete genome sequence of Paenibacillus baekrokdamisoli strain KCTC 33723.</title>
        <authorList>
            <person name="Kang S.W."/>
            <person name="Lee K.C."/>
            <person name="Kim K.K."/>
            <person name="Kim J.S."/>
            <person name="Kim D.S."/>
            <person name="Ko S.H."/>
            <person name="Yang S.H."/>
            <person name="Lee J.S."/>
        </authorList>
    </citation>
    <scope>NUCLEOTIDE SEQUENCE [LARGE SCALE GENOMIC DNA]</scope>
    <source>
        <strain evidence="1 2">KCTC 33723</strain>
    </source>
</reference>
<proteinExistence type="predicted"/>
<accession>A0A3G9JAG6</accession>
<dbReference type="Proteomes" id="UP000275368">
    <property type="component" value="Chromosome"/>
</dbReference>
<name>A0A3G9JAG6_9BACL</name>
<protein>
    <submittedName>
        <fullName evidence="1">Uncharacterized protein</fullName>
    </submittedName>
</protein>
<evidence type="ECO:0000313" key="2">
    <source>
        <dbReference type="Proteomes" id="UP000275368"/>
    </source>
</evidence>
<evidence type="ECO:0000313" key="1">
    <source>
        <dbReference type="EMBL" id="BBH22841.1"/>
    </source>
</evidence>
<gene>
    <name evidence="1" type="ORF">Back11_41860</name>
</gene>
<organism evidence="1 2">
    <name type="scientific">Paenibacillus baekrokdamisoli</name>
    <dbReference type="NCBI Taxonomy" id="1712516"/>
    <lineage>
        <taxon>Bacteria</taxon>
        <taxon>Bacillati</taxon>
        <taxon>Bacillota</taxon>
        <taxon>Bacilli</taxon>
        <taxon>Bacillales</taxon>
        <taxon>Paenibacillaceae</taxon>
        <taxon>Paenibacillus</taxon>
    </lineage>
</organism>
<sequence length="187" mass="20885">MFLTSINVTDFSNKSRFPLELEAVTESDSESELVLYDMNDLEGEMKKMVYRFSKPVLCFILLFGLSVQPLFAAEKTVKIKVTLSNVELIENNHVGNEWLTEGSVNGKEIDEGSTVVLNLKASDTIALKAYAEEQDKIPDIGTSTTSIKVSKVTKKTTKSIKVKVVENRGRYSGESATWKFDFVIEKA</sequence>
<dbReference type="RefSeq" id="WP_260182384.1">
    <property type="nucleotide sequence ID" value="NZ_JACHXC010000002.1"/>
</dbReference>
<keyword evidence="2" id="KW-1185">Reference proteome</keyword>
<dbReference type="EMBL" id="AP019308">
    <property type="protein sequence ID" value="BBH22841.1"/>
    <property type="molecule type" value="Genomic_DNA"/>
</dbReference>
<dbReference type="AlphaFoldDB" id="A0A3G9JAG6"/>
<dbReference type="KEGG" id="pbk:Back11_41860"/>